<accession>E1ZPM1</accession>
<dbReference type="eggNOG" id="ENOG502SPPS">
    <property type="taxonomic scope" value="Eukaryota"/>
</dbReference>
<dbReference type="AlphaFoldDB" id="E1ZPM1"/>
<dbReference type="PANTHER" id="PTHR36447:SF1">
    <property type="entry name" value="BETA-GALACTOSIDASE GANA"/>
    <property type="match status" value="1"/>
</dbReference>
<evidence type="ECO:0000313" key="5">
    <source>
        <dbReference type="EMBL" id="EFN52280.1"/>
    </source>
</evidence>
<evidence type="ECO:0000256" key="1">
    <source>
        <dbReference type="ARBA" id="ARBA00022801"/>
    </source>
</evidence>
<dbReference type="GeneID" id="17351760"/>
<keyword evidence="2" id="KW-0326">Glycosidase</keyword>
<dbReference type="GO" id="GO:0004565">
    <property type="term" value="F:beta-galactosidase activity"/>
    <property type="evidence" value="ECO:0007669"/>
    <property type="project" value="InterPro"/>
</dbReference>
<dbReference type="InterPro" id="IPR017853">
    <property type="entry name" value="GH"/>
</dbReference>
<dbReference type="Gene3D" id="3.20.20.80">
    <property type="entry name" value="Glycosidases"/>
    <property type="match status" value="1"/>
</dbReference>
<protein>
    <recommendedName>
        <fullName evidence="4">Glycoside hydrolase family 42 N-terminal domain-containing protein</fullName>
    </recommendedName>
</protein>
<dbReference type="Pfam" id="PF02449">
    <property type="entry name" value="Glyco_hydro_42"/>
    <property type="match status" value="1"/>
</dbReference>
<proteinExistence type="predicted"/>
<evidence type="ECO:0000256" key="2">
    <source>
        <dbReference type="ARBA" id="ARBA00023295"/>
    </source>
</evidence>
<feature type="domain" description="Glycoside hydrolase family 42 N-terminal" evidence="4">
    <location>
        <begin position="100"/>
        <end position="323"/>
    </location>
</feature>
<dbReference type="SUPFAM" id="SSF51445">
    <property type="entry name" value="(Trans)glycosidases"/>
    <property type="match status" value="1"/>
</dbReference>
<dbReference type="PANTHER" id="PTHR36447">
    <property type="entry name" value="BETA-GALACTOSIDASE GANA"/>
    <property type="match status" value="1"/>
</dbReference>
<dbReference type="OrthoDB" id="524207at2759"/>
<dbReference type="GO" id="GO:0005975">
    <property type="term" value="P:carbohydrate metabolic process"/>
    <property type="evidence" value="ECO:0007669"/>
    <property type="project" value="InterPro"/>
</dbReference>
<keyword evidence="1" id="KW-0378">Hydrolase</keyword>
<feature type="signal peptide" evidence="3">
    <location>
        <begin position="1"/>
        <end position="30"/>
    </location>
</feature>
<dbReference type="KEGG" id="cvr:CHLNCDRAFT_58892"/>
<evidence type="ECO:0000259" key="4">
    <source>
        <dbReference type="Pfam" id="PF02449"/>
    </source>
</evidence>
<dbReference type="InterPro" id="IPR013529">
    <property type="entry name" value="Glyco_hydro_42_N"/>
</dbReference>
<keyword evidence="3" id="KW-0732">Signal</keyword>
<sequence length="569" mass="62943">MVKAARHAAPARRGARFPLRTLLLAAAVAAVVWLNLQQPYGGGRGREGCAGRAAARKAARGGKGGVFKEVFATLFAIEMRLLLHLNNDGPLPPADAPHSLDEIIDIVQGQGVDILFVSFRWEDQQPSQEAFDFRVMDYVQRTVCSRGLRLSVILDARASPGWVFDMHPDAGLVDADGDVRKEISFSHAGAMQLLFGWHEAALSRLAAANASCIHSIQPTFNNQYETKYTQERDAFQDYNTHVVALYRQYLRSIHGAISHWNARWGSSWADWAGFRPPPLHMHGPHWNNSLTDLAYWDWQHFRHQRIHAAHENCCQHVAAHGLRCIMHFGEFFAATDAIYASGAVFTLAASPWLDYVVVDSNFISAALQPNDVRIVQVLLSAMKPYGKPVFFEGAFEEIKDPSLHRSAVELTVASGAHGVGFTNWLDRVGPTFFRDTLAGLSHIVPAGPPVAILTPYRSYYAYKGMAYVSKGVRDPHDPVQEDLFACLDVVQAAVPSLGGLQIFGVPTMLLPVLQHFEQVWYLEPKVLLSADARTVERVRGRAAALRIPLHECVARPAPPIAIKECCPSP</sequence>
<dbReference type="GO" id="GO:0009341">
    <property type="term" value="C:beta-galactosidase complex"/>
    <property type="evidence" value="ECO:0007669"/>
    <property type="project" value="InterPro"/>
</dbReference>
<dbReference type="RefSeq" id="XP_005844382.1">
    <property type="nucleotide sequence ID" value="XM_005844320.1"/>
</dbReference>
<evidence type="ECO:0000256" key="3">
    <source>
        <dbReference type="SAM" id="SignalP"/>
    </source>
</evidence>
<name>E1ZPM1_CHLVA</name>
<dbReference type="InParanoid" id="E1ZPM1"/>
<dbReference type="OMA" id="HAAHENC"/>
<dbReference type="EMBL" id="GL433857">
    <property type="protein sequence ID" value="EFN52280.1"/>
    <property type="molecule type" value="Genomic_DNA"/>
</dbReference>
<reference evidence="5 6" key="1">
    <citation type="journal article" date="2010" name="Plant Cell">
        <title>The Chlorella variabilis NC64A genome reveals adaptation to photosymbiosis, coevolution with viruses, and cryptic sex.</title>
        <authorList>
            <person name="Blanc G."/>
            <person name="Duncan G."/>
            <person name="Agarkova I."/>
            <person name="Borodovsky M."/>
            <person name="Gurnon J."/>
            <person name="Kuo A."/>
            <person name="Lindquist E."/>
            <person name="Lucas S."/>
            <person name="Pangilinan J."/>
            <person name="Polle J."/>
            <person name="Salamov A."/>
            <person name="Terry A."/>
            <person name="Yamada T."/>
            <person name="Dunigan D.D."/>
            <person name="Grigoriev I.V."/>
            <person name="Claverie J.M."/>
            <person name="Van Etten J.L."/>
        </authorList>
    </citation>
    <scope>NUCLEOTIDE SEQUENCE [LARGE SCALE GENOMIC DNA]</scope>
    <source>
        <strain evidence="5 6">NC64A</strain>
    </source>
</reference>
<keyword evidence="6" id="KW-1185">Reference proteome</keyword>
<organism evidence="6">
    <name type="scientific">Chlorella variabilis</name>
    <name type="common">Green alga</name>
    <dbReference type="NCBI Taxonomy" id="554065"/>
    <lineage>
        <taxon>Eukaryota</taxon>
        <taxon>Viridiplantae</taxon>
        <taxon>Chlorophyta</taxon>
        <taxon>core chlorophytes</taxon>
        <taxon>Trebouxiophyceae</taxon>
        <taxon>Chlorellales</taxon>
        <taxon>Chlorellaceae</taxon>
        <taxon>Chlorella clade</taxon>
        <taxon>Chlorella</taxon>
    </lineage>
</organism>
<feature type="chain" id="PRO_5003156535" description="Glycoside hydrolase family 42 N-terminal domain-containing protein" evidence="3">
    <location>
        <begin position="31"/>
        <end position="569"/>
    </location>
</feature>
<evidence type="ECO:0000313" key="6">
    <source>
        <dbReference type="Proteomes" id="UP000008141"/>
    </source>
</evidence>
<dbReference type="InterPro" id="IPR003476">
    <property type="entry name" value="Glyco_hydro_42"/>
</dbReference>
<gene>
    <name evidence="5" type="ORF">CHLNCDRAFT_58892</name>
</gene>
<dbReference type="Proteomes" id="UP000008141">
    <property type="component" value="Unassembled WGS sequence"/>
</dbReference>